<dbReference type="Gene3D" id="1.10.455.10">
    <property type="entry name" value="Ribosomal protein S7 domain"/>
    <property type="match status" value="1"/>
</dbReference>
<dbReference type="Pfam" id="PF00177">
    <property type="entry name" value="Ribosomal_S7"/>
    <property type="match status" value="1"/>
</dbReference>
<protein>
    <recommendedName>
        <fullName evidence="4">Small ribosomal subunit protein uS7 domain-containing protein</fullName>
    </recommendedName>
</protein>
<evidence type="ECO:0000256" key="2">
    <source>
        <dbReference type="ARBA" id="ARBA00022980"/>
    </source>
</evidence>
<keyword evidence="3" id="KW-0687">Ribonucleoprotein</keyword>
<dbReference type="InterPro" id="IPR036823">
    <property type="entry name" value="Ribosomal_uS7_dom_sf"/>
</dbReference>
<evidence type="ECO:0000256" key="1">
    <source>
        <dbReference type="ARBA" id="ARBA00007151"/>
    </source>
</evidence>
<organism evidence="5 6">
    <name type="scientific">Pycnococcus provasolii</name>
    <dbReference type="NCBI Taxonomy" id="41880"/>
    <lineage>
        <taxon>Eukaryota</taxon>
        <taxon>Viridiplantae</taxon>
        <taxon>Chlorophyta</taxon>
        <taxon>Pseudoscourfieldiophyceae</taxon>
        <taxon>Pseudoscourfieldiales</taxon>
        <taxon>Pycnococcaceae</taxon>
        <taxon>Pycnococcus</taxon>
    </lineage>
</organism>
<keyword evidence="6" id="KW-1185">Reference proteome</keyword>
<feature type="domain" description="Small ribosomal subunit protein uS7" evidence="4">
    <location>
        <begin position="141"/>
        <end position="305"/>
    </location>
</feature>
<proteinExistence type="inferred from homology"/>
<evidence type="ECO:0000259" key="4">
    <source>
        <dbReference type="Pfam" id="PF00177"/>
    </source>
</evidence>
<name>A0A830HHT1_9CHLO</name>
<dbReference type="Proteomes" id="UP000660262">
    <property type="component" value="Unassembled WGS sequence"/>
</dbReference>
<accession>A0A830HHT1</accession>
<dbReference type="AlphaFoldDB" id="A0A830HHT1"/>
<reference evidence="5" key="1">
    <citation type="submission" date="2020-10" db="EMBL/GenBank/DDBJ databases">
        <title>Unveiling of a novel bifunctional photoreceptor, Dualchrome1, isolated from a cosmopolitan green alga.</title>
        <authorList>
            <person name="Suzuki S."/>
            <person name="Kawachi M."/>
        </authorList>
    </citation>
    <scope>NUCLEOTIDE SEQUENCE</scope>
    <source>
        <strain evidence="5">NIES 2893</strain>
    </source>
</reference>
<gene>
    <name evidence="5" type="ORF">PPROV_000512000</name>
</gene>
<keyword evidence="2" id="KW-0689">Ribosomal protein</keyword>
<dbReference type="EMBL" id="BNJQ01000012">
    <property type="protein sequence ID" value="GHP06375.1"/>
    <property type="molecule type" value="Genomic_DNA"/>
</dbReference>
<dbReference type="OrthoDB" id="35139at2759"/>
<evidence type="ECO:0000313" key="6">
    <source>
        <dbReference type="Proteomes" id="UP000660262"/>
    </source>
</evidence>
<dbReference type="InterPro" id="IPR023798">
    <property type="entry name" value="Ribosomal_uS7_dom"/>
</dbReference>
<comment type="similarity">
    <text evidence="1">Belongs to the universal ribosomal protein uS7 family.</text>
</comment>
<dbReference type="SUPFAM" id="SSF47973">
    <property type="entry name" value="Ribosomal protein S7"/>
    <property type="match status" value="1"/>
</dbReference>
<evidence type="ECO:0000313" key="5">
    <source>
        <dbReference type="EMBL" id="GHP06375.1"/>
    </source>
</evidence>
<sequence>MAALPSRLCATASSRLVSGIWQPSGVENRVLPLGRTLFVPCAHLTSSCFASLGNLRKLAGERSSNTSGGYYTSFMGCANESMLRGATGGFTRGFAAAATTKGFVPGGGAPNSTPQWDDALIPRSWKHRWRKKKATSMKPDDILSRAAVQSLMRHGRRAKALRVYMDALKSLKAQWRKEDGEAAPTQTGLNGTGQLPKSRQTLACVAMERSMPALETKGVRVGANRLQVPKICSSHRSRFLGLSFLQKTAQGHLKTLRGTAPKQPPPGKGGASSRWLANTWRETLRGEGGALQKRDDLHRLAEANRAYTHYRWW</sequence>
<dbReference type="GO" id="GO:1990904">
    <property type="term" value="C:ribonucleoprotein complex"/>
    <property type="evidence" value="ECO:0007669"/>
    <property type="project" value="UniProtKB-KW"/>
</dbReference>
<comment type="caution">
    <text evidence="5">The sequence shown here is derived from an EMBL/GenBank/DDBJ whole genome shotgun (WGS) entry which is preliminary data.</text>
</comment>
<evidence type="ECO:0000256" key="3">
    <source>
        <dbReference type="ARBA" id="ARBA00023274"/>
    </source>
</evidence>
<dbReference type="GO" id="GO:0005840">
    <property type="term" value="C:ribosome"/>
    <property type="evidence" value="ECO:0007669"/>
    <property type="project" value="UniProtKB-KW"/>
</dbReference>